<name>A0ABU8KA68_9HYPH</name>
<evidence type="ECO:0000313" key="5">
    <source>
        <dbReference type="Proteomes" id="UP001366503"/>
    </source>
</evidence>
<sequence length="284" mass="30532">MKLLRVGEAGREVPAAVDSQGNLRDLSGVVDDLCGRSLAPNALQALAKLDLEALPKLQPARIGPCVGSVGKIVCIGLNYRDHALEAGLPIPAEPIVFLKASSAICGPNDPILVPAAAEKTDWEVELAVAIGTEASYITEDAALTHVAGYCVFNDLSERSFQFDRGGTWDKGKSCDTFAPLGPWLVTIDEVKDPQDLRLWLDIDQRRYQDGSTRTMIFSLAQIISYVSRFMRLEPGDIIATGTPPGVGMGQKPPVFLKGGETVRAGIQGLGEQVQRVELRQPARA</sequence>
<evidence type="ECO:0000256" key="1">
    <source>
        <dbReference type="ARBA" id="ARBA00010211"/>
    </source>
</evidence>
<keyword evidence="5" id="KW-1185">Reference proteome</keyword>
<comment type="similarity">
    <text evidence="1">Belongs to the FAH family.</text>
</comment>
<feature type="domain" description="Fumarylacetoacetase-like C-terminal" evidence="3">
    <location>
        <begin position="71"/>
        <end position="276"/>
    </location>
</feature>
<evidence type="ECO:0000313" key="4">
    <source>
        <dbReference type="EMBL" id="MEI9402575.1"/>
    </source>
</evidence>
<keyword evidence="2" id="KW-0479">Metal-binding</keyword>
<dbReference type="SUPFAM" id="SSF56529">
    <property type="entry name" value="FAH"/>
    <property type="match status" value="1"/>
</dbReference>
<evidence type="ECO:0000259" key="3">
    <source>
        <dbReference type="Pfam" id="PF01557"/>
    </source>
</evidence>
<reference evidence="4 5" key="1">
    <citation type="submission" date="2022-12" db="EMBL/GenBank/DDBJ databases">
        <authorList>
            <person name="Muema E."/>
        </authorList>
    </citation>
    <scope>NUCLEOTIDE SEQUENCE [LARGE SCALE GENOMIC DNA]</scope>
    <source>
        <strain evidence="5">1330</strain>
    </source>
</reference>
<dbReference type="PANTHER" id="PTHR42796:SF4">
    <property type="entry name" value="FUMARYLACETOACETATE HYDROLASE DOMAIN-CONTAINING PROTEIN 2A"/>
    <property type="match status" value="1"/>
</dbReference>
<proteinExistence type="inferred from homology"/>
<dbReference type="InterPro" id="IPR011234">
    <property type="entry name" value="Fumarylacetoacetase-like_C"/>
</dbReference>
<dbReference type="RefSeq" id="WP_337092952.1">
    <property type="nucleotide sequence ID" value="NZ_JAPYKO010000005.1"/>
</dbReference>
<dbReference type="PANTHER" id="PTHR42796">
    <property type="entry name" value="FUMARYLACETOACETATE HYDROLASE DOMAIN-CONTAINING PROTEIN 2A-RELATED"/>
    <property type="match status" value="1"/>
</dbReference>
<dbReference type="Pfam" id="PF01557">
    <property type="entry name" value="FAA_hydrolase"/>
    <property type="match status" value="1"/>
</dbReference>
<organism evidence="4 5">
    <name type="scientific">Mesorhizobium argentiipisi</name>
    <dbReference type="NCBI Taxonomy" id="3015175"/>
    <lineage>
        <taxon>Bacteria</taxon>
        <taxon>Pseudomonadati</taxon>
        <taxon>Pseudomonadota</taxon>
        <taxon>Alphaproteobacteria</taxon>
        <taxon>Hyphomicrobiales</taxon>
        <taxon>Phyllobacteriaceae</taxon>
        <taxon>Mesorhizobium</taxon>
    </lineage>
</organism>
<dbReference type="GO" id="GO:0016787">
    <property type="term" value="F:hydrolase activity"/>
    <property type="evidence" value="ECO:0007669"/>
    <property type="project" value="UniProtKB-KW"/>
</dbReference>
<dbReference type="EMBL" id="JAPYKO010000005">
    <property type="protein sequence ID" value="MEI9402575.1"/>
    <property type="molecule type" value="Genomic_DNA"/>
</dbReference>
<dbReference type="InterPro" id="IPR036663">
    <property type="entry name" value="Fumarylacetoacetase_C_sf"/>
</dbReference>
<dbReference type="Proteomes" id="UP001366503">
    <property type="component" value="Unassembled WGS sequence"/>
</dbReference>
<accession>A0ABU8KA68</accession>
<evidence type="ECO:0000256" key="2">
    <source>
        <dbReference type="ARBA" id="ARBA00022723"/>
    </source>
</evidence>
<comment type="caution">
    <text evidence="4">The sequence shown here is derived from an EMBL/GenBank/DDBJ whole genome shotgun (WGS) entry which is preliminary data.</text>
</comment>
<keyword evidence="4" id="KW-0378">Hydrolase</keyword>
<dbReference type="Gene3D" id="3.90.850.10">
    <property type="entry name" value="Fumarylacetoacetase-like, C-terminal domain"/>
    <property type="match status" value="1"/>
</dbReference>
<gene>
    <name evidence="4" type="ORF">O7A05_10450</name>
</gene>
<dbReference type="InterPro" id="IPR051121">
    <property type="entry name" value="FAH"/>
</dbReference>
<protein>
    <submittedName>
        <fullName evidence="4">Fumarylacetoacetate hydrolase family protein</fullName>
    </submittedName>
</protein>